<evidence type="ECO:0000256" key="4">
    <source>
        <dbReference type="SAM" id="Phobius"/>
    </source>
</evidence>
<dbReference type="RefSeq" id="WP_340271119.1">
    <property type="nucleotide sequence ID" value="NZ_JBBEOG010000009.1"/>
</dbReference>
<evidence type="ECO:0000313" key="8">
    <source>
        <dbReference type="Proteomes" id="UP001596122"/>
    </source>
</evidence>
<keyword evidence="8" id="KW-1185">Reference proteome</keyword>
<protein>
    <submittedName>
        <fullName evidence="7">Diguanylate cyclase</fullName>
        <ecNumber evidence="7">2.7.7.65</ecNumber>
    </submittedName>
</protein>
<dbReference type="CDD" id="cd06225">
    <property type="entry name" value="HAMP"/>
    <property type="match status" value="1"/>
</dbReference>
<dbReference type="InterPro" id="IPR050469">
    <property type="entry name" value="Diguanylate_Cyclase"/>
</dbReference>
<evidence type="ECO:0000259" key="5">
    <source>
        <dbReference type="PROSITE" id="PS50885"/>
    </source>
</evidence>
<dbReference type="InterPro" id="IPR003018">
    <property type="entry name" value="GAF"/>
</dbReference>
<evidence type="ECO:0000256" key="2">
    <source>
        <dbReference type="ARBA" id="ARBA00022989"/>
    </source>
</evidence>
<dbReference type="CDD" id="cd01949">
    <property type="entry name" value="GGDEF"/>
    <property type="match status" value="1"/>
</dbReference>
<dbReference type="EMBL" id="JBHSLD010000013">
    <property type="protein sequence ID" value="MFC5381841.1"/>
    <property type="molecule type" value="Genomic_DNA"/>
</dbReference>
<proteinExistence type="predicted"/>
<reference evidence="8" key="1">
    <citation type="journal article" date="2019" name="Int. J. Syst. Evol. Microbiol.">
        <title>The Global Catalogue of Microorganisms (GCM) 10K type strain sequencing project: providing services to taxonomists for standard genome sequencing and annotation.</title>
        <authorList>
            <consortium name="The Broad Institute Genomics Platform"/>
            <consortium name="The Broad Institute Genome Sequencing Center for Infectious Disease"/>
            <person name="Wu L."/>
            <person name="Ma J."/>
        </authorList>
    </citation>
    <scope>NUCLEOTIDE SEQUENCE [LARGE SCALE GENOMIC DNA]</scope>
    <source>
        <strain evidence="8">CCUG 43114</strain>
    </source>
</reference>
<feature type="transmembrane region" description="Helical" evidence="4">
    <location>
        <begin position="270"/>
        <end position="288"/>
    </location>
</feature>
<dbReference type="NCBIfam" id="TIGR00254">
    <property type="entry name" value="GGDEF"/>
    <property type="match status" value="1"/>
</dbReference>
<dbReference type="Gene3D" id="6.10.340.10">
    <property type="match status" value="1"/>
</dbReference>
<dbReference type="PANTHER" id="PTHR45138:SF24">
    <property type="entry name" value="DIGUANYLATE CYCLASE DGCC-RELATED"/>
    <property type="match status" value="1"/>
</dbReference>
<dbReference type="EC" id="2.7.7.65" evidence="7"/>
<dbReference type="PROSITE" id="PS50887">
    <property type="entry name" value="GGDEF"/>
    <property type="match status" value="1"/>
</dbReference>
<dbReference type="Gene3D" id="3.30.70.270">
    <property type="match status" value="1"/>
</dbReference>
<keyword evidence="2 4" id="KW-1133">Transmembrane helix</keyword>
<dbReference type="SMART" id="SM00065">
    <property type="entry name" value="GAF"/>
    <property type="match status" value="1"/>
</dbReference>
<dbReference type="InterPro" id="IPR029787">
    <property type="entry name" value="Nucleotide_cyclase"/>
</dbReference>
<evidence type="ECO:0000259" key="6">
    <source>
        <dbReference type="PROSITE" id="PS50887"/>
    </source>
</evidence>
<evidence type="ECO:0000313" key="7">
    <source>
        <dbReference type="EMBL" id="MFC5381841.1"/>
    </source>
</evidence>
<feature type="transmembrane region" description="Helical" evidence="4">
    <location>
        <begin position="7"/>
        <end position="32"/>
    </location>
</feature>
<keyword evidence="7" id="KW-0808">Transferase</keyword>
<keyword evidence="4" id="KW-0472">Membrane</keyword>
<dbReference type="SMART" id="SM00267">
    <property type="entry name" value="GGDEF"/>
    <property type="match status" value="1"/>
</dbReference>
<accession>A0ABW0GSD0</accession>
<dbReference type="InterPro" id="IPR000160">
    <property type="entry name" value="GGDEF_dom"/>
</dbReference>
<name>A0ABW0GSD0_9MICO</name>
<dbReference type="InterPro" id="IPR003660">
    <property type="entry name" value="HAMP_dom"/>
</dbReference>
<organism evidence="7 8">
    <name type="scientific">Aquipuribacter nitratireducens</name>
    <dbReference type="NCBI Taxonomy" id="650104"/>
    <lineage>
        <taxon>Bacteria</taxon>
        <taxon>Bacillati</taxon>
        <taxon>Actinomycetota</taxon>
        <taxon>Actinomycetes</taxon>
        <taxon>Micrococcales</taxon>
        <taxon>Intrasporangiaceae</taxon>
        <taxon>Aquipuribacter</taxon>
    </lineage>
</organism>
<dbReference type="InterPro" id="IPR029016">
    <property type="entry name" value="GAF-like_dom_sf"/>
</dbReference>
<dbReference type="Pfam" id="PF00990">
    <property type="entry name" value="GGDEF"/>
    <property type="match status" value="1"/>
</dbReference>
<evidence type="ECO:0000256" key="1">
    <source>
        <dbReference type="ARBA" id="ARBA00022692"/>
    </source>
</evidence>
<dbReference type="GO" id="GO:0052621">
    <property type="term" value="F:diguanylate cyclase activity"/>
    <property type="evidence" value="ECO:0007669"/>
    <property type="project" value="UniProtKB-EC"/>
</dbReference>
<dbReference type="Gene3D" id="3.30.450.40">
    <property type="match status" value="1"/>
</dbReference>
<feature type="domain" description="HAMP" evidence="5">
    <location>
        <begin position="290"/>
        <end position="343"/>
    </location>
</feature>
<gene>
    <name evidence="7" type="ORF">ACFPJ6_13725</name>
</gene>
<dbReference type="Proteomes" id="UP001596122">
    <property type="component" value="Unassembled WGS sequence"/>
</dbReference>
<comment type="caution">
    <text evidence="7">The sequence shown here is derived from an EMBL/GenBank/DDBJ whole genome shotgun (WGS) entry which is preliminary data.</text>
</comment>
<dbReference type="PANTHER" id="PTHR45138">
    <property type="entry name" value="REGULATORY COMPONENTS OF SENSORY TRANSDUCTION SYSTEM"/>
    <property type="match status" value="1"/>
</dbReference>
<dbReference type="SUPFAM" id="SSF55073">
    <property type="entry name" value="Nucleotide cyclase"/>
    <property type="match status" value="1"/>
</dbReference>
<dbReference type="PROSITE" id="PS50885">
    <property type="entry name" value="HAMP"/>
    <property type="match status" value="1"/>
</dbReference>
<sequence length="683" mass="70865">MSIRWRLFAALVAAAVVPLLGVFTIVGVLLPWQVGEAEQARLRQIAAAASSLLVAECAAVADRAALVTAQLQAQVSATAAEVSPERAFSQAAAGVSGTAVTNGDPWTVVVLDRDGVVVGSAGEAVPAAVETPEVVARADCSSGSVLTADGDVVLADTVDVTFIGPGGQVVEQGSVLVAAPLDDELLGRVTEAAGLRTGSILLLNGDDVVAASGSLSADDEIAGNLAAAAVADADGVGRVVDQRFVSRQVFGDDVRVVAVGEPRGLVGQQLVIAFVASVFGTALLIWLLSATILRPLRDVADLARRIAAGDDTAEVPTAPDDRDLRGVSSVLGSLARDLRAREEGVQRQQEVFAHALQQTHDRDGLLQSVLQGALLAAEAPMGVAVHHDRGSRLGRRVLSLRERGRGDESGPLEEPLRTGLTRLADRALAEQALLQEPGGDTVGPTLAVPIGSSARPLGAVVVARPVGAPGYDSHALEAIAALAGNAGTALANIKDHLEVERLSVTDPLTGVHNFRHLSTMLVRELERAVRFGHPLGVLMVDLDRFKAVNDTHGHAAGDAVLRELARRVTECVREVDTVARYGGEEFALLLPETDLDGATALAERILAALRVEPFRLPDGAPPIPVSASIGIAAYPQHGTTGTDLMRAADRALYEAKEAGRDRARVARLPGGEPSPVVPAGARD</sequence>
<dbReference type="InterPro" id="IPR043128">
    <property type="entry name" value="Rev_trsase/Diguanyl_cyclase"/>
</dbReference>
<keyword evidence="1 4" id="KW-0812">Transmembrane</keyword>
<keyword evidence="7" id="KW-0548">Nucleotidyltransferase</keyword>
<evidence type="ECO:0000256" key="3">
    <source>
        <dbReference type="SAM" id="MobiDB-lite"/>
    </source>
</evidence>
<feature type="region of interest" description="Disordered" evidence="3">
    <location>
        <begin position="659"/>
        <end position="683"/>
    </location>
</feature>
<dbReference type="SUPFAM" id="SSF55781">
    <property type="entry name" value="GAF domain-like"/>
    <property type="match status" value="1"/>
</dbReference>
<feature type="domain" description="GGDEF" evidence="6">
    <location>
        <begin position="533"/>
        <end position="668"/>
    </location>
</feature>